<evidence type="ECO:0000313" key="2">
    <source>
        <dbReference type="EMBL" id="CAG8501285.1"/>
    </source>
</evidence>
<proteinExistence type="predicted"/>
<name>A0A9N8ZMX9_9GLOM</name>
<feature type="region of interest" description="Disordered" evidence="1">
    <location>
        <begin position="71"/>
        <end position="92"/>
    </location>
</feature>
<gene>
    <name evidence="2" type="ORF">DEBURN_LOCUS4690</name>
</gene>
<dbReference type="AlphaFoldDB" id="A0A9N8ZMX9"/>
<comment type="caution">
    <text evidence="2">The sequence shown here is derived from an EMBL/GenBank/DDBJ whole genome shotgun (WGS) entry which is preliminary data.</text>
</comment>
<accession>A0A9N8ZMX9</accession>
<keyword evidence="3" id="KW-1185">Reference proteome</keyword>
<organism evidence="2 3">
    <name type="scientific">Diversispora eburnea</name>
    <dbReference type="NCBI Taxonomy" id="1213867"/>
    <lineage>
        <taxon>Eukaryota</taxon>
        <taxon>Fungi</taxon>
        <taxon>Fungi incertae sedis</taxon>
        <taxon>Mucoromycota</taxon>
        <taxon>Glomeromycotina</taxon>
        <taxon>Glomeromycetes</taxon>
        <taxon>Diversisporales</taxon>
        <taxon>Diversisporaceae</taxon>
        <taxon>Diversispora</taxon>
    </lineage>
</organism>
<dbReference type="EMBL" id="CAJVPK010000373">
    <property type="protein sequence ID" value="CAG8501285.1"/>
    <property type="molecule type" value="Genomic_DNA"/>
</dbReference>
<evidence type="ECO:0000256" key="1">
    <source>
        <dbReference type="SAM" id="MobiDB-lite"/>
    </source>
</evidence>
<sequence length="128" mass="14600">MYSEANATMKESNSEVRLKAKCYHCDTTWARGKPLVMKAHLANICKSCPDDISIYWRDKLLEQAINYTRTSKQSNLPHNKPTITQHFGLNPGYAPPSRKTASERFLDEEVARINKCIDQDLENAEISP</sequence>
<dbReference type="Proteomes" id="UP000789706">
    <property type="component" value="Unassembled WGS sequence"/>
</dbReference>
<protein>
    <submittedName>
        <fullName evidence="2">3240_t:CDS:1</fullName>
    </submittedName>
</protein>
<feature type="compositionally biased region" description="Polar residues" evidence="1">
    <location>
        <begin position="71"/>
        <end position="87"/>
    </location>
</feature>
<reference evidence="2" key="1">
    <citation type="submission" date="2021-06" db="EMBL/GenBank/DDBJ databases">
        <authorList>
            <person name="Kallberg Y."/>
            <person name="Tangrot J."/>
            <person name="Rosling A."/>
        </authorList>
    </citation>
    <scope>NUCLEOTIDE SEQUENCE</scope>
    <source>
        <strain evidence="2">AZ414A</strain>
    </source>
</reference>
<evidence type="ECO:0000313" key="3">
    <source>
        <dbReference type="Proteomes" id="UP000789706"/>
    </source>
</evidence>
<dbReference type="OrthoDB" id="2433784at2759"/>